<organism evidence="7 8">
    <name type="scientific">Senegalia massiliensis</name>
    <dbReference type="NCBI Taxonomy" id="1720316"/>
    <lineage>
        <taxon>Bacteria</taxon>
        <taxon>Bacillati</taxon>
        <taxon>Bacillota</taxon>
        <taxon>Clostridia</taxon>
        <taxon>Eubacteriales</taxon>
        <taxon>Clostridiaceae</taxon>
        <taxon>Senegalia</taxon>
    </lineage>
</organism>
<evidence type="ECO:0000256" key="1">
    <source>
        <dbReference type="ARBA" id="ARBA00022475"/>
    </source>
</evidence>
<gene>
    <name evidence="7" type="ORF">D3Z33_03785</name>
</gene>
<dbReference type="AlphaFoldDB" id="A0A845QXW3"/>
<keyword evidence="5" id="KW-0464">Manganese</keyword>
<dbReference type="GO" id="GO:0046872">
    <property type="term" value="F:metal ion binding"/>
    <property type="evidence" value="ECO:0007669"/>
    <property type="project" value="UniProtKB-KW"/>
</dbReference>
<evidence type="ECO:0000256" key="2">
    <source>
        <dbReference type="ARBA" id="ARBA00022519"/>
    </source>
</evidence>
<sequence length="298" mass="34937">MYGQKNLSKVYNSSKEILFDNHSKIVIMSDCHRGDGSYADNFSKNKNIYFAALSKYLNKGYIYIELGDGDELWENNNIDDIIDANLDTFCMLSEFYKRRRLYFIFGNHDMIKKEQKYVKENLCQFLGQTNQEYIKLFENIKVHEGLILKHKVTKEKIFLVHGHQVSFLDYKLWKLRRFLVGKLWKHLELFGINDPTSPAKNYSKRQLIDKRIIKWVKDNKQMIIAGHTHKPIFPEVDDIPYFNDGSCVHPTGITAIEISNGFISLVKWEVKSKTDGTLFVGREVISGPENLKEYFKLK</sequence>
<dbReference type="GO" id="GO:0009245">
    <property type="term" value="P:lipid A biosynthetic process"/>
    <property type="evidence" value="ECO:0007669"/>
    <property type="project" value="TreeGrafter"/>
</dbReference>
<dbReference type="PANTHER" id="PTHR34990:SF2">
    <property type="entry name" value="BLL8164 PROTEIN"/>
    <property type="match status" value="1"/>
</dbReference>
<keyword evidence="3" id="KW-0479">Metal-binding</keyword>
<name>A0A845QXW3_9CLOT</name>
<dbReference type="GO" id="GO:0016020">
    <property type="term" value="C:membrane"/>
    <property type="evidence" value="ECO:0007669"/>
    <property type="project" value="GOC"/>
</dbReference>
<dbReference type="Gene3D" id="3.60.21.10">
    <property type="match status" value="1"/>
</dbReference>
<dbReference type="GO" id="GO:0008758">
    <property type="term" value="F:UDP-2,3-diacylglucosamine hydrolase activity"/>
    <property type="evidence" value="ECO:0007669"/>
    <property type="project" value="TreeGrafter"/>
</dbReference>
<dbReference type="RefSeq" id="WP_160196464.1">
    <property type="nucleotide sequence ID" value="NZ_QXXA01000004.1"/>
</dbReference>
<dbReference type="SUPFAM" id="SSF56300">
    <property type="entry name" value="Metallo-dependent phosphatases"/>
    <property type="match status" value="1"/>
</dbReference>
<comment type="caution">
    <text evidence="7">The sequence shown here is derived from an EMBL/GenBank/DDBJ whole genome shotgun (WGS) entry which is preliminary data.</text>
</comment>
<dbReference type="Pfam" id="PF00149">
    <property type="entry name" value="Metallophos"/>
    <property type="match status" value="1"/>
</dbReference>
<evidence type="ECO:0000256" key="3">
    <source>
        <dbReference type="ARBA" id="ARBA00022723"/>
    </source>
</evidence>
<dbReference type="OrthoDB" id="9773199at2"/>
<evidence type="ECO:0000313" key="8">
    <source>
        <dbReference type="Proteomes" id="UP000467132"/>
    </source>
</evidence>
<dbReference type="Proteomes" id="UP000467132">
    <property type="component" value="Unassembled WGS sequence"/>
</dbReference>
<reference evidence="7 8" key="1">
    <citation type="submission" date="2018-08" db="EMBL/GenBank/DDBJ databases">
        <title>Murine metabolic-syndrome-specific gut microbial biobank.</title>
        <authorList>
            <person name="Liu C."/>
        </authorList>
    </citation>
    <scope>NUCLEOTIDE SEQUENCE [LARGE SCALE GENOMIC DNA]</scope>
    <source>
        <strain evidence="7 8">583</strain>
    </source>
</reference>
<dbReference type="InterPro" id="IPR004843">
    <property type="entry name" value="Calcineurin-like_PHP"/>
</dbReference>
<protein>
    <submittedName>
        <fullName evidence="7">Serine/threonine protein phosphatase</fullName>
    </submittedName>
</protein>
<evidence type="ECO:0000256" key="5">
    <source>
        <dbReference type="ARBA" id="ARBA00023211"/>
    </source>
</evidence>
<keyword evidence="4" id="KW-0472">Membrane</keyword>
<proteinExistence type="predicted"/>
<dbReference type="PANTHER" id="PTHR34990">
    <property type="entry name" value="UDP-2,3-DIACYLGLUCOSAMINE HYDROLASE-RELATED"/>
    <property type="match status" value="1"/>
</dbReference>
<feature type="domain" description="Calcineurin-like phosphoesterase" evidence="6">
    <location>
        <begin position="24"/>
        <end position="231"/>
    </location>
</feature>
<evidence type="ECO:0000256" key="4">
    <source>
        <dbReference type="ARBA" id="ARBA00023136"/>
    </source>
</evidence>
<dbReference type="InterPro" id="IPR029052">
    <property type="entry name" value="Metallo-depent_PP-like"/>
</dbReference>
<dbReference type="InterPro" id="IPR043461">
    <property type="entry name" value="LpxH-like"/>
</dbReference>
<accession>A0A845QXW3</accession>
<keyword evidence="1" id="KW-1003">Cell membrane</keyword>
<evidence type="ECO:0000313" key="7">
    <source>
        <dbReference type="EMBL" id="NBI05978.1"/>
    </source>
</evidence>
<dbReference type="EMBL" id="QXXA01000004">
    <property type="protein sequence ID" value="NBI05978.1"/>
    <property type="molecule type" value="Genomic_DNA"/>
</dbReference>
<keyword evidence="8" id="KW-1185">Reference proteome</keyword>
<evidence type="ECO:0000259" key="6">
    <source>
        <dbReference type="Pfam" id="PF00149"/>
    </source>
</evidence>
<keyword evidence="2" id="KW-0997">Cell inner membrane</keyword>